<feature type="compositionally biased region" description="Basic and acidic residues" evidence="1">
    <location>
        <begin position="76"/>
        <end position="86"/>
    </location>
</feature>
<feature type="region of interest" description="Disordered" evidence="1">
    <location>
        <begin position="67"/>
        <end position="86"/>
    </location>
</feature>
<evidence type="ECO:0000313" key="3">
    <source>
        <dbReference type="Proteomes" id="UP001064971"/>
    </source>
</evidence>
<dbReference type="RefSeq" id="WP_264774979.1">
    <property type="nucleotide sequence ID" value="NZ_AP026560.1"/>
</dbReference>
<evidence type="ECO:0000313" key="2">
    <source>
        <dbReference type="EMBL" id="BDP42279.1"/>
    </source>
</evidence>
<name>A0ABM8AF70_9DEIO</name>
<sequence>MTEGRTGDERAVDLLTAEVLLEIRDLLRDIRQRLAGEGVADLPAGDVNGELRRVRASLEAADTVEPLPGDAVAAKPESDRSVISES</sequence>
<protein>
    <submittedName>
        <fullName evidence="2">Uncharacterized protein</fullName>
    </submittedName>
</protein>
<dbReference type="Proteomes" id="UP001064971">
    <property type="component" value="Chromosome"/>
</dbReference>
<evidence type="ECO:0000256" key="1">
    <source>
        <dbReference type="SAM" id="MobiDB-lite"/>
    </source>
</evidence>
<keyword evidence="3" id="KW-1185">Reference proteome</keyword>
<reference evidence="2" key="1">
    <citation type="submission" date="2022-07" db="EMBL/GenBank/DDBJ databases">
        <title>Complete Genome Sequence of the Radioresistant Bacterium Deinococcus aetherius ST0316, Isolated from the Air Dust collected in Lower Stratosphere above Japan.</title>
        <authorList>
            <person name="Satoh K."/>
            <person name="Hagiwara K."/>
            <person name="Katsumata K."/>
            <person name="Kubo A."/>
            <person name="Yokobori S."/>
            <person name="Yamagishi A."/>
            <person name="Oono Y."/>
            <person name="Narumi I."/>
        </authorList>
    </citation>
    <scope>NUCLEOTIDE SEQUENCE</scope>
    <source>
        <strain evidence="2">ST0316</strain>
    </source>
</reference>
<proteinExistence type="predicted"/>
<gene>
    <name evidence="2" type="ORF">DAETH_22480</name>
</gene>
<dbReference type="EMBL" id="AP026560">
    <property type="protein sequence ID" value="BDP42279.1"/>
    <property type="molecule type" value="Genomic_DNA"/>
</dbReference>
<organism evidence="2 3">
    <name type="scientific">Deinococcus aetherius</name>
    <dbReference type="NCBI Taxonomy" id="200252"/>
    <lineage>
        <taxon>Bacteria</taxon>
        <taxon>Thermotogati</taxon>
        <taxon>Deinococcota</taxon>
        <taxon>Deinococci</taxon>
        <taxon>Deinococcales</taxon>
        <taxon>Deinococcaceae</taxon>
        <taxon>Deinococcus</taxon>
    </lineage>
</organism>
<accession>A0ABM8AF70</accession>